<evidence type="ECO:0000256" key="3">
    <source>
        <dbReference type="ARBA" id="ARBA00011890"/>
    </source>
</evidence>
<organism evidence="13 14">
    <name type="scientific">Streptomyces werraensis</name>
    <dbReference type="NCBI Taxonomy" id="68284"/>
    <lineage>
        <taxon>Bacteria</taxon>
        <taxon>Bacillati</taxon>
        <taxon>Actinomycetota</taxon>
        <taxon>Actinomycetes</taxon>
        <taxon>Kitasatosporales</taxon>
        <taxon>Streptomycetaceae</taxon>
        <taxon>Streptomyces</taxon>
    </lineage>
</organism>
<evidence type="ECO:0000256" key="1">
    <source>
        <dbReference type="ARBA" id="ARBA00004496"/>
    </source>
</evidence>
<dbReference type="InterPro" id="IPR029063">
    <property type="entry name" value="SAM-dependent_MTases_sf"/>
</dbReference>
<evidence type="ECO:0000256" key="9">
    <source>
        <dbReference type="ARBA" id="ARBA00030757"/>
    </source>
</evidence>
<evidence type="ECO:0000256" key="2">
    <source>
        <dbReference type="ARBA" id="ARBA00005369"/>
    </source>
</evidence>
<comment type="similarity">
    <text evidence="2">Belongs to the methyltransferase superfamily. L-isoaspartyl/D-aspartyl protein methyltransferase family.</text>
</comment>
<comment type="subcellular location">
    <subcellularLocation>
        <location evidence="1">Cytoplasm</location>
    </subcellularLocation>
</comment>
<dbReference type="PANTHER" id="PTHR11579:SF0">
    <property type="entry name" value="PROTEIN-L-ISOASPARTATE(D-ASPARTATE) O-METHYLTRANSFERASE"/>
    <property type="match status" value="1"/>
</dbReference>
<dbReference type="CDD" id="cd02440">
    <property type="entry name" value="AdoMet_MTases"/>
    <property type="match status" value="1"/>
</dbReference>
<dbReference type="GO" id="GO:0032259">
    <property type="term" value="P:methylation"/>
    <property type="evidence" value="ECO:0007669"/>
    <property type="project" value="UniProtKB-KW"/>
</dbReference>
<dbReference type="RefSeq" id="WP_364018295.1">
    <property type="nucleotide sequence ID" value="NZ_JBFATD010000001.1"/>
</dbReference>
<evidence type="ECO:0000256" key="4">
    <source>
        <dbReference type="ARBA" id="ARBA00013346"/>
    </source>
</evidence>
<reference evidence="13 14" key="1">
    <citation type="submission" date="2024-06" db="EMBL/GenBank/DDBJ databases">
        <title>The Natural Products Discovery Center: Release of the First 8490 Sequenced Strains for Exploring Actinobacteria Biosynthetic Diversity.</title>
        <authorList>
            <person name="Kalkreuter E."/>
            <person name="Kautsar S.A."/>
            <person name="Yang D."/>
            <person name="Bader C.D."/>
            <person name="Teijaro C.N."/>
            <person name="Fluegel L."/>
            <person name="Davis C.M."/>
            <person name="Simpson J.R."/>
            <person name="Lauterbach L."/>
            <person name="Steele A.D."/>
            <person name="Gui C."/>
            <person name="Meng S."/>
            <person name="Li G."/>
            <person name="Viehrig K."/>
            <person name="Ye F."/>
            <person name="Su P."/>
            <person name="Kiefer A.F."/>
            <person name="Nichols A."/>
            <person name="Cepeda A.J."/>
            <person name="Yan W."/>
            <person name="Fan B."/>
            <person name="Jiang Y."/>
            <person name="Adhikari A."/>
            <person name="Zheng C.-J."/>
            <person name="Schuster L."/>
            <person name="Cowan T.M."/>
            <person name="Smanski M.J."/>
            <person name="Chevrette M.G."/>
            <person name="De Carvalho L.P.S."/>
            <person name="Shen B."/>
        </authorList>
    </citation>
    <scope>NUCLEOTIDE SEQUENCE [LARGE SCALE GENOMIC DNA]</scope>
    <source>
        <strain evidence="13 14">NPDC052768</strain>
    </source>
</reference>
<dbReference type="SUPFAM" id="SSF53335">
    <property type="entry name" value="S-adenosyl-L-methionine-dependent methyltransferases"/>
    <property type="match status" value="1"/>
</dbReference>
<evidence type="ECO:0000256" key="8">
    <source>
        <dbReference type="ARBA" id="ARBA00022691"/>
    </source>
</evidence>
<keyword evidence="5" id="KW-0963">Cytoplasm</keyword>
<gene>
    <name evidence="13" type="ORF">AB0K95_03590</name>
</gene>
<evidence type="ECO:0000256" key="5">
    <source>
        <dbReference type="ARBA" id="ARBA00022490"/>
    </source>
</evidence>
<keyword evidence="8" id="KW-0949">S-adenosyl-L-methionine</keyword>
<evidence type="ECO:0000256" key="10">
    <source>
        <dbReference type="ARBA" id="ARBA00031323"/>
    </source>
</evidence>
<dbReference type="InterPro" id="IPR000682">
    <property type="entry name" value="PCMT"/>
</dbReference>
<keyword evidence="14" id="KW-1185">Reference proteome</keyword>
<evidence type="ECO:0000256" key="11">
    <source>
        <dbReference type="ARBA" id="ARBA00031350"/>
    </source>
</evidence>
<evidence type="ECO:0000256" key="12">
    <source>
        <dbReference type="SAM" id="MobiDB-lite"/>
    </source>
</evidence>
<accession>A0ABV3J863</accession>
<comment type="caution">
    <text evidence="13">The sequence shown here is derived from an EMBL/GenBank/DDBJ whole genome shotgun (WGS) entry which is preliminary data.</text>
</comment>
<dbReference type="EMBL" id="JBFATE010000001">
    <property type="protein sequence ID" value="MEV5244354.1"/>
    <property type="molecule type" value="Genomic_DNA"/>
</dbReference>
<keyword evidence="7" id="KW-0808">Transferase</keyword>
<evidence type="ECO:0000313" key="13">
    <source>
        <dbReference type="EMBL" id="MEV5244354.1"/>
    </source>
</evidence>
<evidence type="ECO:0000256" key="7">
    <source>
        <dbReference type="ARBA" id="ARBA00022679"/>
    </source>
</evidence>
<dbReference type="PANTHER" id="PTHR11579">
    <property type="entry name" value="PROTEIN-L-ISOASPARTATE O-METHYLTRANSFERASE"/>
    <property type="match status" value="1"/>
</dbReference>
<sequence length="445" mass="47552">MTHLNTGGTEVGATAPALSEPRTAASAPYASEPRVVAARAEMVARLEEAGDLHPGPVRDALLALPRETLMPHAYVRRSAPDEPPRWELLDWSRSDHREELLVLLHSGDGVSIQHEGEPILGRVPDVRSGGAMTAMSSSMGMTANLLQRLDLRRGQRVLDIGTGAGVTAAVACFICGHGGVVTLDIDRHVSEAARARLMALGYQPAVVTGDGLAGWPGPTPYDRIFVSFAVPRIPPALVAQLAPGGRALMTLGTSSPSWPGLAVITRTPTGVVEAGLVAVEFGHRGGAGFDRLFLSAAFRNRITSSEGGRTRRSRLEPPTDTDRGMWLALDHLRPGLVRDFSAEDLTIGAPRCGSWVRARRVGYRRWEVTTIGPRDMWAEIHDVAARWRAAGSPHTYRLEIGDDGVQRVASRCGALSWALTDASHTGTGATGELDPLLEKGDSHAC</sequence>
<dbReference type="Gene3D" id="3.40.50.150">
    <property type="entry name" value="Vaccinia Virus protein VP39"/>
    <property type="match status" value="1"/>
</dbReference>
<evidence type="ECO:0000256" key="6">
    <source>
        <dbReference type="ARBA" id="ARBA00022603"/>
    </source>
</evidence>
<dbReference type="GO" id="GO:0008168">
    <property type="term" value="F:methyltransferase activity"/>
    <property type="evidence" value="ECO:0007669"/>
    <property type="project" value="UniProtKB-KW"/>
</dbReference>
<proteinExistence type="inferred from homology"/>
<dbReference type="Proteomes" id="UP001552527">
    <property type="component" value="Unassembled WGS sequence"/>
</dbReference>
<protein>
    <recommendedName>
        <fullName evidence="4">Protein-L-isoaspartate O-methyltransferase</fullName>
        <ecNumber evidence="3">2.1.1.77</ecNumber>
    </recommendedName>
    <alternativeName>
        <fullName evidence="11">L-isoaspartyl protein carboxyl methyltransferase</fullName>
    </alternativeName>
    <alternativeName>
        <fullName evidence="9">Protein L-isoaspartyl methyltransferase</fullName>
    </alternativeName>
    <alternativeName>
        <fullName evidence="10">Protein-beta-aspartate methyltransferase</fullName>
    </alternativeName>
</protein>
<keyword evidence="6 13" id="KW-0489">Methyltransferase</keyword>
<evidence type="ECO:0000313" key="14">
    <source>
        <dbReference type="Proteomes" id="UP001552527"/>
    </source>
</evidence>
<name>A0ABV3J863_9ACTN</name>
<dbReference type="EC" id="2.1.1.77" evidence="3"/>
<dbReference type="Pfam" id="PF01135">
    <property type="entry name" value="PCMT"/>
    <property type="match status" value="1"/>
</dbReference>
<feature type="region of interest" description="Disordered" evidence="12">
    <location>
        <begin position="1"/>
        <end position="32"/>
    </location>
</feature>